<protein>
    <submittedName>
        <fullName evidence="3">DUF3700 domain-containing protein</fullName>
    </submittedName>
</protein>
<proteinExistence type="predicted"/>
<name>A0A0N4YHU6_NIPBR</name>
<evidence type="ECO:0000313" key="2">
    <source>
        <dbReference type="Proteomes" id="UP000271162"/>
    </source>
</evidence>
<evidence type="ECO:0000313" key="1">
    <source>
        <dbReference type="EMBL" id="VDL80047.1"/>
    </source>
</evidence>
<organism evidence="3">
    <name type="scientific">Nippostrongylus brasiliensis</name>
    <name type="common">Rat hookworm</name>
    <dbReference type="NCBI Taxonomy" id="27835"/>
    <lineage>
        <taxon>Eukaryota</taxon>
        <taxon>Metazoa</taxon>
        <taxon>Ecdysozoa</taxon>
        <taxon>Nematoda</taxon>
        <taxon>Chromadorea</taxon>
        <taxon>Rhabditida</taxon>
        <taxon>Rhabditina</taxon>
        <taxon>Rhabditomorpha</taxon>
        <taxon>Strongyloidea</taxon>
        <taxon>Heligmosomidae</taxon>
        <taxon>Nippostrongylus</taxon>
    </lineage>
</organism>
<dbReference type="Proteomes" id="UP000271162">
    <property type="component" value="Unassembled WGS sequence"/>
</dbReference>
<accession>A0A0N4YHU6</accession>
<gene>
    <name evidence="1" type="ORF">NBR_LOCUS16452</name>
</gene>
<dbReference type="EMBL" id="UYSL01022209">
    <property type="protein sequence ID" value="VDL80047.1"/>
    <property type="molecule type" value="Genomic_DNA"/>
</dbReference>
<sequence length="150" mass="16930">MRAHTCAFCGKRCLDSDSLRVGARVSRKDSLLVLLCASLSNYTIPMADAQKLYGDCRRAAYIGGMVFELNGAPVERLFTVASPIMEEVLANLETYREALDGAACLTFSQIAQFYCDYNSEYSSHYNRKRRKAVDVDELVRFLNFVLIIDF</sequence>
<reference evidence="3" key="1">
    <citation type="submission" date="2017-02" db="UniProtKB">
        <authorList>
            <consortium name="WormBaseParasite"/>
        </authorList>
    </citation>
    <scope>IDENTIFICATION</scope>
</reference>
<dbReference type="AlphaFoldDB" id="A0A0N4YHU6"/>
<reference evidence="1 2" key="2">
    <citation type="submission" date="2018-11" db="EMBL/GenBank/DDBJ databases">
        <authorList>
            <consortium name="Pathogen Informatics"/>
        </authorList>
    </citation>
    <scope>NUCLEOTIDE SEQUENCE [LARGE SCALE GENOMIC DNA]</scope>
</reference>
<keyword evidence="2" id="KW-1185">Reference proteome</keyword>
<evidence type="ECO:0000313" key="3">
    <source>
        <dbReference type="WBParaSite" id="NBR_0001645401-mRNA-1"/>
    </source>
</evidence>
<dbReference type="WBParaSite" id="NBR_0001645401-mRNA-1">
    <property type="protein sequence ID" value="NBR_0001645401-mRNA-1"/>
    <property type="gene ID" value="NBR_0001645401"/>
</dbReference>